<name>A0ABS7N5S2_9BACT</name>
<dbReference type="InterPro" id="IPR011545">
    <property type="entry name" value="DEAD/DEAH_box_helicase_dom"/>
</dbReference>
<comment type="caution">
    <text evidence="15">The sequence shown here is derived from an EMBL/GenBank/DDBJ whole genome shotgun (WGS) entry which is preliminary data.</text>
</comment>
<evidence type="ECO:0000256" key="4">
    <source>
        <dbReference type="ARBA" id="ARBA00022806"/>
    </source>
</evidence>
<dbReference type="Proteomes" id="UP000766609">
    <property type="component" value="Unassembled WGS sequence"/>
</dbReference>
<evidence type="ECO:0000256" key="5">
    <source>
        <dbReference type="ARBA" id="ARBA00022840"/>
    </source>
</evidence>
<evidence type="ECO:0000259" key="14">
    <source>
        <dbReference type="PROSITE" id="PS51198"/>
    </source>
</evidence>
<feature type="domain" description="Helicase ATP-binding" evidence="12">
    <location>
        <begin position="1275"/>
        <end position="1457"/>
    </location>
</feature>
<accession>A0ABS7N5S2</accession>
<dbReference type="PROSITE" id="PS51194">
    <property type="entry name" value="HELICASE_CTER"/>
    <property type="match status" value="1"/>
</dbReference>
<dbReference type="RefSeq" id="WP_222583447.1">
    <property type="nucleotide sequence ID" value="NZ_JAHVHP010000001.1"/>
</dbReference>
<comment type="catalytic activity">
    <reaction evidence="8">
        <text>Couples ATP hydrolysis with the unwinding of duplex DNA by translocating in the 3'-5' direction.</text>
        <dbReference type="EC" id="5.6.2.4"/>
    </reaction>
</comment>
<keyword evidence="2 10" id="KW-0547">Nucleotide-binding</keyword>
<keyword evidence="6" id="KW-0238">DNA-binding</keyword>
<evidence type="ECO:0000313" key="16">
    <source>
        <dbReference type="Proteomes" id="UP000766609"/>
    </source>
</evidence>
<dbReference type="InterPro" id="IPR014001">
    <property type="entry name" value="Helicase_ATP-bd"/>
</dbReference>
<evidence type="ECO:0000256" key="2">
    <source>
        <dbReference type="ARBA" id="ARBA00022741"/>
    </source>
</evidence>
<dbReference type="Pfam" id="PF13361">
    <property type="entry name" value="UvrD_C"/>
    <property type="match status" value="1"/>
</dbReference>
<dbReference type="Pfam" id="PF00580">
    <property type="entry name" value="UvrD-helicase"/>
    <property type="match status" value="2"/>
</dbReference>
<dbReference type="InterPro" id="IPR001650">
    <property type="entry name" value="Helicase_C-like"/>
</dbReference>
<dbReference type="Gene3D" id="3.40.50.300">
    <property type="entry name" value="P-loop containing nucleotide triphosphate hydrolases"/>
    <property type="match status" value="5"/>
</dbReference>
<dbReference type="Pfam" id="PF00271">
    <property type="entry name" value="Helicase_C"/>
    <property type="match status" value="1"/>
</dbReference>
<dbReference type="PANTHER" id="PTHR13710:SF105">
    <property type="entry name" value="ATP-DEPENDENT DNA HELICASE Q1"/>
    <property type="match status" value="1"/>
</dbReference>
<dbReference type="Pfam" id="PF00270">
    <property type="entry name" value="DEAD"/>
    <property type="match status" value="1"/>
</dbReference>
<evidence type="ECO:0000259" key="13">
    <source>
        <dbReference type="PROSITE" id="PS51194"/>
    </source>
</evidence>
<evidence type="ECO:0000256" key="11">
    <source>
        <dbReference type="SAM" id="MobiDB-lite"/>
    </source>
</evidence>
<dbReference type="CDD" id="cd17932">
    <property type="entry name" value="DEXQc_UvrD"/>
    <property type="match status" value="1"/>
</dbReference>
<feature type="binding site" evidence="10">
    <location>
        <begin position="2150"/>
        <end position="2157"/>
    </location>
    <ligand>
        <name>ATP</name>
        <dbReference type="ChEBI" id="CHEBI:30616"/>
    </ligand>
</feature>
<dbReference type="PROSITE" id="PS51192">
    <property type="entry name" value="HELICASE_ATP_BIND_1"/>
    <property type="match status" value="1"/>
</dbReference>
<evidence type="ECO:0000256" key="6">
    <source>
        <dbReference type="ARBA" id="ARBA00023125"/>
    </source>
</evidence>
<evidence type="ECO:0000256" key="1">
    <source>
        <dbReference type="ARBA" id="ARBA00005446"/>
    </source>
</evidence>
<dbReference type="SMART" id="SM00490">
    <property type="entry name" value="HELICc"/>
    <property type="match status" value="1"/>
</dbReference>
<comment type="similarity">
    <text evidence="1">Belongs to the helicase family. RecQ subfamily.</text>
</comment>
<feature type="region of interest" description="Disordered" evidence="11">
    <location>
        <begin position="141"/>
        <end position="164"/>
    </location>
</feature>
<evidence type="ECO:0000313" key="15">
    <source>
        <dbReference type="EMBL" id="MBY5950540.1"/>
    </source>
</evidence>
<keyword evidence="4 10" id="KW-0347">Helicase</keyword>
<reference evidence="15 16" key="1">
    <citation type="submission" date="2021-06" db="EMBL/GenBank/DDBJ databases">
        <title>44 bacteria genomes isolated from Dapeng, Shenzhen.</title>
        <authorList>
            <person name="Zheng W."/>
            <person name="Yu S."/>
            <person name="Huang Y."/>
        </authorList>
    </citation>
    <scope>NUCLEOTIDE SEQUENCE [LARGE SCALE GENOMIC DNA]</scope>
    <source>
        <strain evidence="15 16">DP5N14-6</strain>
    </source>
</reference>
<evidence type="ECO:0000256" key="3">
    <source>
        <dbReference type="ARBA" id="ARBA00022801"/>
    </source>
</evidence>
<gene>
    <name evidence="15" type="ORF">KUV23_06120</name>
</gene>
<keyword evidence="3 10" id="KW-0378">Hydrolase</keyword>
<keyword evidence="5 10" id="KW-0067">ATP-binding</keyword>
<dbReference type="InterPro" id="IPR014017">
    <property type="entry name" value="DNA_helicase_UvrD-like_C"/>
</dbReference>
<dbReference type="SUPFAM" id="SSF52540">
    <property type="entry name" value="P-loop containing nucleoside triphosphate hydrolases"/>
    <property type="match status" value="2"/>
</dbReference>
<dbReference type="SUPFAM" id="SSF53098">
    <property type="entry name" value="Ribonuclease H-like"/>
    <property type="match status" value="1"/>
</dbReference>
<dbReference type="EC" id="5.6.2.4" evidence="9"/>
<keyword evidence="7" id="KW-0413">Isomerase</keyword>
<sequence length="2771" mass="321732">MNQEKSFWIDQVAQKLKVSKEKIVEILLKSGHKVENTRFMRINIDQFSLLERELYPEKFESLAIQNVDAKHIDEPINSEDQQYMEFNELNISGKVVLKKKPLSSLQDISHQTSEEDSRPDSPKPEVIVAKADRLMGLTKLGKIDLPSDPKRRSSSLETNKDASEGFSWPSNLVELELGKVKFFDSNKNLGFATHVKENLDFYINPKSLKNYDISSDDLVVFKRKPSVRKKGEFEAVQLSSELPCYIFSRTGKNFALPLVGKSLFDEFEISSNVEPGFYLLKHKSGTLSWRSKTVVLENFTSQGVINKGWAKRALFKLSDKLGDNEEPILWLTEVLLDSGFDRKDFKNFLTSFLPNLEAQSLEEILSAVKVLMRFPFFDDFIETNPIVQHGKICFSLWYYDLIESLPERNDENAFWKSEVIPNLGTERFVQVLLQLQSQEKDSPRVLFLLQEFLKRPITLRSKIGIERFLELIDPFLKEFPKFSFNEDQFQEATPEVLKELLERKILKKLSSDRIKPILDSIPDKEEKVSFLKGFDFEQALDLLGMDESLQGIQQNYLKEILESQISKVGYVCFDLEIRDEAIKEYAWLTSDGLKSHVDFNELSEGKNELIDVIDSNDLVIGQNIKEFDLPYLEEFNEERSAKVVWDTLEIELLLNQTRKSYGLKTSHTAIDDTKQTFQLFINQVLRIVSSEKTYHRLKSFLPENIIEFIENNILLLGSKYVNNEFFNSESNQFYRPETPLLLPKETISKLEEEFSKSEKSTLVFPGFLWGDISEQLGLRLITKNKDRAWVLSKELIESDAFEDKYVQSILLSFIELKESKGLIPYLEQIPRAVKGRLKSDQLLTFCTALDLKTNQYQNVPHAVCLEDLEWISRVDFNFEDYNAIIIGEELSNLTTKIQLGQTFDFSAIFEKFPKHEPIWLQLSGGKNYFSLEERHLSLLGIREVPESIKNIWIEKSDRSQFRVFCNLDLKTQLNNLSFQSVTSIKILKSESNKTQGFLLKADLKNSPYGAESHRVNSESLYRDKYWVYQFKIINGAFSSMNNNPMVLIVNDTLELENLAAYARELEYFVPDARSTLIRQLEILHSYESSRKLIIVPVSSLNKLISENYRGPLDFIWDSFLLQETYQILRSDLVNGKLELSDEENTEKEQNNFYDRKIDTFSLLKAQQPIIDIYYWSILKNNPDSRLFLCDSRLPDYFGIEKVFKISSKHGRLWNNEKEYGSDLEIASKYFPSKKKLQKVDFDIDEAKELLRYIFLMPDDANEPYQWRDYQHPYLNEILAAEKDLLVSLPTGAGKSVLFQGPSLFRSGFSNKLTIVIVPLRALMQDQVDSLWNKGFYSNVDFISGDKSFVEVKDIYRRISGGEITMLFITPERFRVRAFENCLLSRIMSDDGLEYVVFDEAHCISQWGLDFRPDYMNAARKVLDYSSRFNLKKLLFSATISEQVSRDIKRQVGKVELVEGTEMNYNPIRDHISMNFKHNVVDDERLRDIANYLRRGNFNPQISRAIIFVKSRKRVEESALMFPEHLEDVFGSDCSFKDKVGAFHAGMDAEDRRETYDKYKDGELVILFATKAFGMGMDIPNIHFVGHLSPSSTFEDFLQEIGRAGRNEEQRKAAGFDNKLNPINTLCLTSSDDFSQLKDQLLDSRISWHEVKEVKVLLEKYIEKFKPLDSESEMPVSVPFDLYSKEKETTGDELSTKFRLALHWLEILERIKLGYFTLTHLELFAEPLNNLQSLLSNCPDEETRVVCESILKLYNKTSDLSEDVERGSEFFQVSITDLREESKLSLSNIYTALVKAHSLDLIKLNQEVLIELTKLRFNEISYYLTKGNQVEKYPAINFVFALARKLLGSVPLNDSKTFDGDEIEFFIHETMEEEITFESLPWSKKEKDASIEKEYKSFKKDLIEKRAKHAFTLIRLLGKTRHESKLEKINDSRRKVIAVQSIFNGYHKQEEWLNKLNRLEKDAKMLLKFVAYSSIKRNIKSFNWAELIKEVHLKEDVNYLSDLLFVLTVLGYCKSGSVYPSGIEVYLQSTDPIDESDLQSVDSLAFDEFEEGRKVRELKLIALEVLAGFQKRSGREDLSDLRKRQDSFIKKYFACESLESLLNLLQEELTPNHPLLIKWRGDAIKFEEDRLNEEQREIYDAEINQHISVIAGPGSGKTHTLTLRVARLVHHVGINPDEILVLAYNRAVVSELKDRLGKLFSDLGYGKLSKRLKIFTFHGLAKKYCQEKLENKDFDKWEPTLLSILHESPGEIFGGLGNIKHVLVDEFQDINNVRIQLLKEIQNLTRSYLFIIGDPNQSIYGYDREKDGGSLSPWPYYQDFNEIFSPAIYKLFKNHRSYPKILEQASQLLDLPVDQLDLIPIPIRLPEEGFIQDYVQVYDTTQQRADWWTFISGLTQERVNGRLYRQIAVLFRTNNEVYRGFQKIRNQNLTGIRIRIQGSLPYEFIRIRECFEVINYIKNKEDRAIPSNFEEEIGAEIERLINEYPTWNIFYLRVIQSLILEFLEDEEEDLTFSGLLDFLKEMGSKDDGQLFKIYEKHKEKFHPDAEEIEIVLSTMHKVKGLEFDCVVVPPSFSNLPLKDLGYDFENELNENIEEERRLTYVAYTRARYRLLVFKSRREHALLASQIYKLPESLNNRLGVPAPPELSKLIVSWAASDYNFNRKSINQGIKSKVRSGDAVYVKKNVGEQYTFTELYHTEMDDYPIGSISKSSGRLKEYDLITGYVVNEVVVWTFEDSVKSDERNGTNYSLKWCQEAKDKGYVYVVDFAGYGTAE</sequence>
<dbReference type="InterPro" id="IPR012337">
    <property type="entry name" value="RNaseH-like_sf"/>
</dbReference>
<feature type="domain" description="Helicase C-terminal" evidence="13">
    <location>
        <begin position="1484"/>
        <end position="1661"/>
    </location>
</feature>
<keyword evidence="16" id="KW-1185">Reference proteome</keyword>
<evidence type="ECO:0000256" key="7">
    <source>
        <dbReference type="ARBA" id="ARBA00023235"/>
    </source>
</evidence>
<dbReference type="PANTHER" id="PTHR13710">
    <property type="entry name" value="DNA HELICASE RECQ FAMILY MEMBER"/>
    <property type="match status" value="1"/>
</dbReference>
<feature type="domain" description="UvrD-like helicase ATP-binding" evidence="14">
    <location>
        <begin position="2129"/>
        <end position="2453"/>
    </location>
</feature>
<proteinExistence type="inferred from homology"/>
<evidence type="ECO:0000259" key="12">
    <source>
        <dbReference type="PROSITE" id="PS51192"/>
    </source>
</evidence>
<protein>
    <recommendedName>
        <fullName evidence="9">DNA 3'-5' helicase</fullName>
        <ecNumber evidence="9">5.6.2.4</ecNumber>
    </recommendedName>
</protein>
<evidence type="ECO:0000256" key="10">
    <source>
        <dbReference type="PROSITE-ProRule" id="PRU00560"/>
    </source>
</evidence>
<dbReference type="InterPro" id="IPR027417">
    <property type="entry name" value="P-loop_NTPase"/>
</dbReference>
<feature type="compositionally biased region" description="Basic and acidic residues" evidence="11">
    <location>
        <begin position="141"/>
        <end position="151"/>
    </location>
</feature>
<dbReference type="EMBL" id="JAHVHP010000001">
    <property type="protein sequence ID" value="MBY5950540.1"/>
    <property type="molecule type" value="Genomic_DNA"/>
</dbReference>
<dbReference type="InterPro" id="IPR014016">
    <property type="entry name" value="UvrD-like_ATP-bd"/>
</dbReference>
<organism evidence="15 16">
    <name type="scientific">Algoriphagus marincola</name>
    <dbReference type="NCBI Taxonomy" id="264027"/>
    <lineage>
        <taxon>Bacteria</taxon>
        <taxon>Pseudomonadati</taxon>
        <taxon>Bacteroidota</taxon>
        <taxon>Cytophagia</taxon>
        <taxon>Cytophagales</taxon>
        <taxon>Cyclobacteriaceae</taxon>
        <taxon>Algoriphagus</taxon>
    </lineage>
</organism>
<dbReference type="SMART" id="SM00487">
    <property type="entry name" value="DEXDc"/>
    <property type="match status" value="2"/>
</dbReference>
<evidence type="ECO:0000256" key="8">
    <source>
        <dbReference type="ARBA" id="ARBA00034617"/>
    </source>
</evidence>
<evidence type="ECO:0000256" key="9">
    <source>
        <dbReference type="ARBA" id="ARBA00034808"/>
    </source>
</evidence>
<dbReference type="PROSITE" id="PS51198">
    <property type="entry name" value="UVRD_HELICASE_ATP_BIND"/>
    <property type="match status" value="1"/>
</dbReference>